<gene>
    <name evidence="1" type="ORF">UFOPK1807_00898</name>
</gene>
<protein>
    <submittedName>
        <fullName evidence="1">Unannotated protein</fullName>
    </submittedName>
</protein>
<organism evidence="1">
    <name type="scientific">freshwater metagenome</name>
    <dbReference type="NCBI Taxonomy" id="449393"/>
    <lineage>
        <taxon>unclassified sequences</taxon>
        <taxon>metagenomes</taxon>
        <taxon>ecological metagenomes</taxon>
    </lineage>
</organism>
<name>A0A6J6GKX8_9ZZZZ</name>
<accession>A0A6J6GKX8</accession>
<dbReference type="EMBL" id="CAEZUI010000133">
    <property type="protein sequence ID" value="CAB4601972.1"/>
    <property type="molecule type" value="Genomic_DNA"/>
</dbReference>
<evidence type="ECO:0000313" key="1">
    <source>
        <dbReference type="EMBL" id="CAB4601972.1"/>
    </source>
</evidence>
<reference evidence="1" key="1">
    <citation type="submission" date="2020-05" db="EMBL/GenBank/DDBJ databases">
        <authorList>
            <person name="Chiriac C."/>
            <person name="Salcher M."/>
            <person name="Ghai R."/>
            <person name="Kavagutti S V."/>
        </authorList>
    </citation>
    <scope>NUCLEOTIDE SEQUENCE</scope>
</reference>
<proteinExistence type="predicted"/>
<dbReference type="AlphaFoldDB" id="A0A6J6GKX8"/>
<sequence length="87" mass="9806">MNEQWMYRTLDSGLSEKKFTEAINLLGAKGWEAVGYGVTSNMAGLLVSRSVLLKKFKVSDADDPYSQSKDNEAGKRLTELMKERRES</sequence>